<proteinExistence type="predicted"/>
<dbReference type="Proteomes" id="UP001165143">
    <property type="component" value="Unassembled WGS sequence"/>
</dbReference>
<dbReference type="EMBL" id="BSRX01000006">
    <property type="protein sequence ID" value="GLW53289.1"/>
    <property type="molecule type" value="Genomic_DNA"/>
</dbReference>
<protein>
    <recommendedName>
        <fullName evidence="3">DUF3307 domain-containing protein</fullName>
    </recommendedName>
</protein>
<organism evidence="1 2">
    <name type="scientific">Kitasatospora phosalacinea</name>
    <dbReference type="NCBI Taxonomy" id="2065"/>
    <lineage>
        <taxon>Bacteria</taxon>
        <taxon>Bacillati</taxon>
        <taxon>Actinomycetota</taxon>
        <taxon>Actinomycetes</taxon>
        <taxon>Kitasatosporales</taxon>
        <taxon>Streptomycetaceae</taxon>
        <taxon>Kitasatospora</taxon>
    </lineage>
</organism>
<comment type="caution">
    <text evidence="1">The sequence shown here is derived from an EMBL/GenBank/DDBJ whole genome shotgun (WGS) entry which is preliminary data.</text>
</comment>
<accession>A0A9W6PCH4</accession>
<reference evidence="1" key="1">
    <citation type="submission" date="2023-02" db="EMBL/GenBank/DDBJ databases">
        <title>Kitasatospora phosalacinea NBRC 14362.</title>
        <authorList>
            <person name="Ichikawa N."/>
            <person name="Sato H."/>
            <person name="Tonouchi N."/>
        </authorList>
    </citation>
    <scope>NUCLEOTIDE SEQUENCE</scope>
    <source>
        <strain evidence="1">NBRC 14362</strain>
    </source>
</reference>
<sequence length="160" mass="17225">MTVHDIERIGTLAAFGAVWAVLATGHALADHVFGQTDHQAANKAAPTRAEVAAGADPHRGWRACLAHVAQYHLVMAAVLALVRLFIPLPLSPTGTVAGFAWSMTTHAWLDRRWPVRWLLRHLASAAFAELRTAGMNGMYLADQALHKGALLVAAVLVTRL</sequence>
<evidence type="ECO:0000313" key="2">
    <source>
        <dbReference type="Proteomes" id="UP001165143"/>
    </source>
</evidence>
<name>A0A9W6PCH4_9ACTN</name>
<gene>
    <name evidence="1" type="ORF">Kpho01_13000</name>
</gene>
<dbReference type="RefSeq" id="WP_063737468.1">
    <property type="nucleotide sequence ID" value="NZ_BSRX01000006.1"/>
</dbReference>
<evidence type="ECO:0008006" key="3">
    <source>
        <dbReference type="Google" id="ProtNLM"/>
    </source>
</evidence>
<dbReference type="AlphaFoldDB" id="A0A9W6PCH4"/>
<evidence type="ECO:0000313" key="1">
    <source>
        <dbReference type="EMBL" id="GLW53289.1"/>
    </source>
</evidence>